<feature type="region of interest" description="Disordered" evidence="1">
    <location>
        <begin position="59"/>
        <end position="352"/>
    </location>
</feature>
<comment type="caution">
    <text evidence="3">The sequence shown here is derived from an EMBL/GenBank/DDBJ whole genome shotgun (WGS) entry which is preliminary data.</text>
</comment>
<dbReference type="PROSITE" id="PS51082">
    <property type="entry name" value="WH2"/>
    <property type="match status" value="1"/>
</dbReference>
<feature type="compositionally biased region" description="Polar residues" evidence="1">
    <location>
        <begin position="165"/>
        <end position="174"/>
    </location>
</feature>
<dbReference type="GO" id="GO:0003779">
    <property type="term" value="F:actin binding"/>
    <property type="evidence" value="ECO:0007669"/>
    <property type="project" value="InterPro"/>
</dbReference>
<dbReference type="STRING" id="1097556.R4XJ11"/>
<dbReference type="InterPro" id="IPR003124">
    <property type="entry name" value="WH2_dom"/>
</dbReference>
<sequence>MPPPPPPPPPGPGPPGPPPPPNLGSSRGALPDRKGLLGDIAKGKQLKKAVTSEGELFLQKTSSNMTDDRSAPQVGGGVVASNQGPSSLGRPPIVPPINVTASVSSSQINNQPPSAPQLGGLFAGGMPTLRKTSKKNVNTGAEHEEFSTHNSSPGPGRLPPKAPSTRPNTIPETSTIARPIGIPPPPPAPPTLPTSIAPPAPPPPVPTAKSTSGARVPGPSTQVPSRPIPTERVVTQKPYEDVTAISAPRLPSLPTAPPPPLPSSASPAPPLPRSPAPLPVTTTQAPDITLMSRPAAAPSMATASPTIRTQATKPISEVSSLDGLQAALADRGSNRPSHGSFEHTSNADPSGRQIYENGFDSAAYSLKAQRVKRIDDSRYKFQPDSALPIIRPFTNCQKIYRSGRPQGSTVPLNLADLR</sequence>
<dbReference type="AlphaFoldDB" id="R4XJ11"/>
<dbReference type="EMBL" id="CAHR02000248">
    <property type="protein sequence ID" value="CCG84474.1"/>
    <property type="molecule type" value="Genomic_DNA"/>
</dbReference>
<feature type="compositionally biased region" description="Polar residues" evidence="1">
    <location>
        <begin position="307"/>
        <end position="319"/>
    </location>
</feature>
<keyword evidence="4" id="KW-1185">Reference proteome</keyword>
<evidence type="ECO:0000259" key="2">
    <source>
        <dbReference type="PROSITE" id="PS51082"/>
    </source>
</evidence>
<name>R4XJ11_TAPDE</name>
<feature type="compositionally biased region" description="Pro residues" evidence="1">
    <location>
        <begin position="1"/>
        <end position="22"/>
    </location>
</feature>
<dbReference type="OrthoDB" id="2430277at2759"/>
<feature type="compositionally biased region" description="Polar residues" evidence="1">
    <location>
        <begin position="99"/>
        <end position="112"/>
    </location>
</feature>
<feature type="compositionally biased region" description="Polar residues" evidence="1">
    <location>
        <begin position="208"/>
        <end position="224"/>
    </location>
</feature>
<evidence type="ECO:0000313" key="3">
    <source>
        <dbReference type="EMBL" id="CCG84474.1"/>
    </source>
</evidence>
<dbReference type="eggNOG" id="ENOG502S0YW">
    <property type="taxonomic scope" value="Eukaryota"/>
</dbReference>
<gene>
    <name evidence="3" type="ORF">TAPDE_004935</name>
</gene>
<proteinExistence type="predicted"/>
<feature type="domain" description="WH2" evidence="2">
    <location>
        <begin position="32"/>
        <end position="49"/>
    </location>
</feature>
<evidence type="ECO:0000313" key="4">
    <source>
        <dbReference type="Proteomes" id="UP000013776"/>
    </source>
</evidence>
<protein>
    <recommendedName>
        <fullName evidence="2">WH2 domain-containing protein</fullName>
    </recommendedName>
</protein>
<dbReference type="VEuPathDB" id="FungiDB:TAPDE_004935"/>
<feature type="compositionally biased region" description="Pro residues" evidence="1">
    <location>
        <begin position="254"/>
        <end position="278"/>
    </location>
</feature>
<reference evidence="3 4" key="1">
    <citation type="journal article" date="2013" name="MBio">
        <title>Genome sequencing of the plant pathogen Taphrina deformans, the causal agent of peach leaf curl.</title>
        <authorList>
            <person name="Cisse O.H."/>
            <person name="Almeida J.M.G.C.F."/>
            <person name="Fonseca A."/>
            <person name="Kumar A.A."/>
            <person name="Salojaervi J."/>
            <person name="Overmyer K."/>
            <person name="Hauser P.M."/>
            <person name="Pagni M."/>
        </authorList>
    </citation>
    <scope>NUCLEOTIDE SEQUENCE [LARGE SCALE GENOMIC DNA]</scope>
    <source>
        <strain evidence="4">PYCC 5710 / ATCC 11124 / CBS 356.35 / IMI 108563 / JCM 9778 / NBRC 8474</strain>
    </source>
</reference>
<dbReference type="Proteomes" id="UP000013776">
    <property type="component" value="Unassembled WGS sequence"/>
</dbReference>
<feature type="compositionally biased region" description="Low complexity" evidence="1">
    <location>
        <begin position="291"/>
        <end position="306"/>
    </location>
</feature>
<evidence type="ECO:0000256" key="1">
    <source>
        <dbReference type="SAM" id="MobiDB-lite"/>
    </source>
</evidence>
<accession>R4XJ11</accession>
<feature type="region of interest" description="Disordered" evidence="1">
    <location>
        <begin position="1"/>
        <end position="35"/>
    </location>
</feature>
<feature type="compositionally biased region" description="Pro residues" evidence="1">
    <location>
        <begin position="181"/>
        <end position="206"/>
    </location>
</feature>
<organism evidence="3 4">
    <name type="scientific">Taphrina deformans (strain PYCC 5710 / ATCC 11124 / CBS 356.35 / IMI 108563 / JCM 9778 / NBRC 8474)</name>
    <name type="common">Peach leaf curl fungus</name>
    <name type="synonym">Lalaria deformans</name>
    <dbReference type="NCBI Taxonomy" id="1097556"/>
    <lineage>
        <taxon>Eukaryota</taxon>
        <taxon>Fungi</taxon>
        <taxon>Dikarya</taxon>
        <taxon>Ascomycota</taxon>
        <taxon>Taphrinomycotina</taxon>
        <taxon>Taphrinomycetes</taxon>
        <taxon>Taphrinales</taxon>
        <taxon>Taphrinaceae</taxon>
        <taxon>Taphrina</taxon>
    </lineage>
</organism>
<dbReference type="Pfam" id="PF02205">
    <property type="entry name" value="WH2"/>
    <property type="match status" value="1"/>
</dbReference>
<feature type="compositionally biased region" description="Polar residues" evidence="1">
    <location>
        <begin position="334"/>
        <end position="348"/>
    </location>
</feature>